<organism evidence="7 8">
    <name type="scientific">Coemansia umbellata</name>
    <dbReference type="NCBI Taxonomy" id="1424467"/>
    <lineage>
        <taxon>Eukaryota</taxon>
        <taxon>Fungi</taxon>
        <taxon>Fungi incertae sedis</taxon>
        <taxon>Zoopagomycota</taxon>
        <taxon>Kickxellomycotina</taxon>
        <taxon>Kickxellomycetes</taxon>
        <taxon>Kickxellales</taxon>
        <taxon>Kickxellaceae</taxon>
        <taxon>Coemansia</taxon>
    </lineage>
</organism>
<evidence type="ECO:0000256" key="1">
    <source>
        <dbReference type="ARBA" id="ARBA00004123"/>
    </source>
</evidence>
<evidence type="ECO:0000256" key="4">
    <source>
        <dbReference type="ARBA" id="ARBA00023242"/>
    </source>
</evidence>
<evidence type="ECO:0000256" key="5">
    <source>
        <dbReference type="PROSITE-ProRule" id="PRU00339"/>
    </source>
</evidence>
<comment type="subcellular location">
    <subcellularLocation>
        <location evidence="1">Nucleus</location>
    </subcellularLocation>
</comment>
<feature type="compositionally biased region" description="Polar residues" evidence="6">
    <location>
        <begin position="820"/>
        <end position="829"/>
    </location>
</feature>
<comment type="caution">
    <text evidence="7">The sequence shown here is derived from an EMBL/GenBank/DDBJ whole genome shotgun (WGS) entry which is preliminary data.</text>
</comment>
<dbReference type="PANTHER" id="PTHR14017">
    <property type="entry name" value="LYSINE-SPECIFIC DEMETHYLASE"/>
    <property type="match status" value="1"/>
</dbReference>
<dbReference type="InterPro" id="IPR051630">
    <property type="entry name" value="Corepressor-Demethylase"/>
</dbReference>
<feature type="region of interest" description="Disordered" evidence="6">
    <location>
        <begin position="948"/>
        <end position="1038"/>
    </location>
</feature>
<dbReference type="SUPFAM" id="SSF48452">
    <property type="entry name" value="TPR-like"/>
    <property type="match status" value="2"/>
</dbReference>
<feature type="compositionally biased region" description="Low complexity" evidence="6">
    <location>
        <begin position="684"/>
        <end position="705"/>
    </location>
</feature>
<evidence type="ECO:0000256" key="2">
    <source>
        <dbReference type="ARBA" id="ARBA00022737"/>
    </source>
</evidence>
<name>A0ABQ8PK53_9FUNG</name>
<feature type="compositionally biased region" description="Polar residues" evidence="6">
    <location>
        <begin position="988"/>
        <end position="999"/>
    </location>
</feature>
<keyword evidence="2" id="KW-0677">Repeat</keyword>
<proteinExistence type="predicted"/>
<feature type="compositionally biased region" description="Low complexity" evidence="6">
    <location>
        <begin position="91"/>
        <end position="113"/>
    </location>
</feature>
<feature type="repeat" description="TPR" evidence="5">
    <location>
        <begin position="197"/>
        <end position="230"/>
    </location>
</feature>
<evidence type="ECO:0000256" key="6">
    <source>
        <dbReference type="SAM" id="MobiDB-lite"/>
    </source>
</evidence>
<feature type="compositionally biased region" description="Pro residues" evidence="6">
    <location>
        <begin position="19"/>
        <end position="30"/>
    </location>
</feature>
<feature type="region of interest" description="Disordered" evidence="6">
    <location>
        <begin position="1052"/>
        <end position="1341"/>
    </location>
</feature>
<dbReference type="EMBL" id="JANBQD010000044">
    <property type="protein sequence ID" value="KAJ1990892.1"/>
    <property type="molecule type" value="Genomic_DNA"/>
</dbReference>
<accession>A0ABQ8PK53</accession>
<reference evidence="7" key="1">
    <citation type="submission" date="2022-07" db="EMBL/GenBank/DDBJ databases">
        <title>Phylogenomic reconstructions and comparative analyses of Kickxellomycotina fungi.</title>
        <authorList>
            <person name="Reynolds N.K."/>
            <person name="Stajich J.E."/>
            <person name="Barry K."/>
            <person name="Grigoriev I.V."/>
            <person name="Crous P."/>
            <person name="Smith M.E."/>
        </authorList>
    </citation>
    <scope>NUCLEOTIDE SEQUENCE</scope>
    <source>
        <strain evidence="7">BCRC 34882</strain>
    </source>
</reference>
<feature type="compositionally biased region" description="Polar residues" evidence="6">
    <location>
        <begin position="1076"/>
        <end position="1101"/>
    </location>
</feature>
<feature type="compositionally biased region" description="Basic and acidic residues" evidence="6">
    <location>
        <begin position="1319"/>
        <end position="1341"/>
    </location>
</feature>
<feature type="compositionally biased region" description="Polar residues" evidence="6">
    <location>
        <begin position="706"/>
        <end position="742"/>
    </location>
</feature>
<feature type="compositionally biased region" description="Polar residues" evidence="6">
    <location>
        <begin position="533"/>
        <end position="542"/>
    </location>
</feature>
<feature type="compositionally biased region" description="Low complexity" evidence="6">
    <location>
        <begin position="954"/>
        <end position="969"/>
    </location>
</feature>
<keyword evidence="8" id="KW-1185">Reference proteome</keyword>
<dbReference type="Gene3D" id="1.25.40.10">
    <property type="entry name" value="Tetratricopeptide repeat domain"/>
    <property type="match status" value="2"/>
</dbReference>
<feature type="compositionally biased region" description="Polar residues" evidence="6">
    <location>
        <begin position="751"/>
        <end position="801"/>
    </location>
</feature>
<feature type="compositionally biased region" description="Polar residues" evidence="6">
    <location>
        <begin position="1148"/>
        <end position="1158"/>
    </location>
</feature>
<evidence type="ECO:0000256" key="3">
    <source>
        <dbReference type="ARBA" id="ARBA00022803"/>
    </source>
</evidence>
<dbReference type="PROSITE" id="PS50293">
    <property type="entry name" value="TPR_REGION"/>
    <property type="match status" value="1"/>
</dbReference>
<feature type="compositionally biased region" description="Low complexity" evidence="6">
    <location>
        <begin position="1247"/>
        <end position="1260"/>
    </location>
</feature>
<feature type="compositionally biased region" description="Polar residues" evidence="6">
    <location>
        <begin position="1281"/>
        <end position="1297"/>
    </location>
</feature>
<dbReference type="PANTHER" id="PTHR14017:SF1">
    <property type="entry name" value="LD02225P"/>
    <property type="match status" value="1"/>
</dbReference>
<protein>
    <submittedName>
        <fullName evidence="7">Glucose repression mediator protein</fullName>
    </submittedName>
</protein>
<feature type="compositionally biased region" description="Pro residues" evidence="6">
    <location>
        <begin position="114"/>
        <end position="143"/>
    </location>
</feature>
<dbReference type="Pfam" id="PF07719">
    <property type="entry name" value="TPR_2"/>
    <property type="match status" value="1"/>
</dbReference>
<gene>
    <name evidence="7" type="primary">SSN6</name>
    <name evidence="7" type="ORF">EDC05_003742</name>
</gene>
<dbReference type="Pfam" id="PF13432">
    <property type="entry name" value="TPR_16"/>
    <property type="match status" value="1"/>
</dbReference>
<dbReference type="PROSITE" id="PS50005">
    <property type="entry name" value="TPR"/>
    <property type="match status" value="7"/>
</dbReference>
<feature type="region of interest" description="Disordered" evidence="6">
    <location>
        <begin position="1"/>
        <end position="159"/>
    </location>
</feature>
<dbReference type="InterPro" id="IPR013105">
    <property type="entry name" value="TPR_2"/>
</dbReference>
<dbReference type="Pfam" id="PF13181">
    <property type="entry name" value="TPR_8"/>
    <property type="match status" value="1"/>
</dbReference>
<feature type="compositionally biased region" description="Low complexity" evidence="6">
    <location>
        <begin position="1205"/>
        <end position="1221"/>
    </location>
</feature>
<evidence type="ECO:0000313" key="7">
    <source>
        <dbReference type="EMBL" id="KAJ1990892.1"/>
    </source>
</evidence>
<feature type="repeat" description="TPR" evidence="5">
    <location>
        <begin position="341"/>
        <end position="374"/>
    </location>
</feature>
<dbReference type="Pfam" id="PF00515">
    <property type="entry name" value="TPR_1"/>
    <property type="match status" value="1"/>
</dbReference>
<feature type="compositionally biased region" description="Acidic residues" evidence="6">
    <location>
        <begin position="1301"/>
        <end position="1318"/>
    </location>
</feature>
<feature type="repeat" description="TPR" evidence="5">
    <location>
        <begin position="415"/>
        <end position="448"/>
    </location>
</feature>
<feature type="repeat" description="TPR" evidence="5">
    <location>
        <begin position="449"/>
        <end position="482"/>
    </location>
</feature>
<feature type="compositionally biased region" description="Low complexity" evidence="6">
    <location>
        <begin position="1007"/>
        <end position="1018"/>
    </location>
</feature>
<dbReference type="InterPro" id="IPR019734">
    <property type="entry name" value="TPR_rpt"/>
</dbReference>
<feature type="region of interest" description="Disordered" evidence="6">
    <location>
        <begin position="533"/>
        <end position="926"/>
    </location>
</feature>
<feature type="repeat" description="TPR" evidence="5">
    <location>
        <begin position="304"/>
        <end position="337"/>
    </location>
</feature>
<feature type="compositionally biased region" description="Polar residues" evidence="6">
    <location>
        <begin position="34"/>
        <end position="59"/>
    </location>
</feature>
<feature type="repeat" description="TPR" evidence="5">
    <location>
        <begin position="163"/>
        <end position="196"/>
    </location>
</feature>
<feature type="compositionally biased region" description="Basic and acidic residues" evidence="6">
    <location>
        <begin position="850"/>
        <end position="862"/>
    </location>
</feature>
<dbReference type="SMART" id="SM00028">
    <property type="entry name" value="TPR"/>
    <property type="match status" value="10"/>
</dbReference>
<keyword evidence="4" id="KW-0539">Nucleus</keyword>
<keyword evidence="3 5" id="KW-0802">TPR repeat</keyword>
<sequence length="1341" mass="143647">MQAHHQPPQRPFTPGQNRQPPPQSMNPGMPPSNMHVSTQMGPPQPTSNGQSSGSYQQMPPRSIPPHQAQLGRQPRQPMQSQHAGPPPPHPSGLQQQPQQQPQMPPSSAQQPQQPQQPQPQLQPQPQPQQTMPPIPGSQMPPPSQQQQPQQPATAAQKLSSMTEDVWMQIGSLSEFMNESERALAAYENALRHNPYSQAALSQIANIYRGREDFEKAVEYFQRIVNIDSANGETWGAIGNCYLMLDELPKAYQAYQQAIMHLHNPKEPKLWYGIGILYDRYGSYEHAEEAFDAVMNMDPNFDKATEIYFRLGIIHKCQGKYAQSLDCFNRILSDPPKPLTETDIWFQIGNVHELNGEFILARDAYDRVLRENPQHGKVLQQLGALYFRPNTSLTNIDAAVQLLTRAIEVDKDKTEAQTWYLLGRCYMVQTQYNKAYEAYQQAVYRDGNNANYWCSIGVLYFQINQYRDALDAYSRAIRINPFLSEVWFDLGALYEACNNQVNDAIDAYTRAAELDRSNPVTEQRLELLRNMQSTGQTNLSQASQPPPPIDPPTTTTTTGQPNAPGGPAGESTATGGAPGSLGAPPMSGAVNNVPQPHGHTHHPSDAIQHSAAQRGGGPVPPGMQRPSNAASQQYAQPSKAPYQQAPGGRPGYPEEQSYGRYESVPRPENAGPEMQAPPPHYTGMPPQSSSAYSASAPYASASHPHQQSMTQQPQTSRPYTGSSHHPQASAPYTSQPQQTSSGPYRSEDVHMNSRQQSPMVAQQLPHQQQGHYRPHQQSSNAPQHTPSATEQSPATSTFQQGPINGYGQYPNQQDYADARNSAHSPSQIQSPVHHRHQHKQQSTQPQQQYSERNRSISQGEKHTTQPFDQHGVDNGTDRSAFGKYRPSKDAGKLSGDNDGDIVMEDAHPSSTYGPSSLRDEAGASSLSAEASVAATMAVMSAAPINLPQITTPVPTSSDNSASSNSTSALSGQTAAPIRLPPVQVGNTGGLSSTGNQQTAGVSGDATRADSSGSSVAPSASDRHTSLASVMSNAEEDKEGSAINSLMSLSSVATTMTSRPHVSSPHHALPGFARKSSTESSTAAGGPEPQSQPRTSSVPSVSEINGVKDLEISSPNDVKSTVGDGEPAEEVESRAASISAGEGNAKAGTASPSIITSDAGLSTVPALSSSSNSGGDGNNYNAEAGMSSSGSSSENVAAIVPSKRPLTAEVTTAAGAGDATTAAQSDLPDSTDDIGDTSATREGSDRPENGNSNNSNGNNDDVNGGGSNGNSSLGPRKRGRQESPLSASGKQQSRHSSASPKDDMEEGEMPEDGEVLEDEEGGTHNERGKPHKGDDVVMDSGKV</sequence>
<evidence type="ECO:0000313" key="8">
    <source>
        <dbReference type="Proteomes" id="UP001151295"/>
    </source>
</evidence>
<dbReference type="Proteomes" id="UP001151295">
    <property type="component" value="Unassembled WGS sequence"/>
</dbReference>
<feature type="compositionally biased region" description="Polar residues" evidence="6">
    <location>
        <begin position="624"/>
        <end position="635"/>
    </location>
</feature>
<dbReference type="InterPro" id="IPR011990">
    <property type="entry name" value="TPR-like_helical_dom_sf"/>
</dbReference>
<feature type="repeat" description="TPR" evidence="5">
    <location>
        <begin position="267"/>
        <end position="300"/>
    </location>
</feature>
<feature type="compositionally biased region" description="Low complexity" evidence="6">
    <location>
        <begin position="551"/>
        <end position="564"/>
    </location>
</feature>